<gene>
    <name evidence="3" type="ORF">CXT95_00970</name>
</gene>
<comment type="caution">
    <text evidence="3">The sequence shown here is derived from an EMBL/GenBank/DDBJ whole genome shotgun (WGS) entry which is preliminary data.</text>
</comment>
<dbReference type="Proteomes" id="UP000236075">
    <property type="component" value="Unassembled WGS sequence"/>
</dbReference>
<dbReference type="Pfam" id="PF14237">
    <property type="entry name" value="GYF_2"/>
    <property type="match status" value="1"/>
</dbReference>
<sequence length="178" mass="20550">MANYYVASNSNNAEGPYSFEELEALYKEGKILSETLVCPEGGQEWLSFGKVYYLTKNTNRKAEEKETERQPKKSFVEVLLDKSEKRREAFLNEREEKRALLKIQELNEQEPLKITVERMFQVVGAMTIIAGIVLFLSNFYHHQFPLAFIYLLSGAFSCLGCFWCAKVLTLLQKIADKK</sequence>
<feature type="transmembrane region" description="Helical" evidence="1">
    <location>
        <begin position="147"/>
        <end position="171"/>
    </location>
</feature>
<name>A0AAX0WMT2_9BACT</name>
<feature type="domain" description="GYF" evidence="2">
    <location>
        <begin position="4"/>
        <end position="51"/>
    </location>
</feature>
<evidence type="ECO:0000313" key="3">
    <source>
        <dbReference type="EMBL" id="PND05026.1"/>
    </source>
</evidence>
<dbReference type="RefSeq" id="WP_102747930.1">
    <property type="nucleotide sequence ID" value="NZ_PJLB01000004.1"/>
</dbReference>
<keyword evidence="1" id="KW-0812">Transmembrane</keyword>
<reference evidence="3 4" key="1">
    <citation type="journal article" date="2017" name="BMC Genomics">
        <title>Genome sequencing of 39 Akkermansia muciniphila isolates reveals its population structure, genomic and functional diverisity, and global distribution in mammalian gut microbiotas.</title>
        <authorList>
            <person name="Guo X."/>
            <person name="Li S."/>
            <person name="Zhang J."/>
            <person name="Wu F."/>
            <person name="Li X."/>
            <person name="Wu D."/>
            <person name="Zhang M."/>
            <person name="Ou Z."/>
            <person name="Jie Z."/>
            <person name="Yan Q."/>
            <person name="Li P."/>
            <person name="Yi J."/>
            <person name="Peng Y."/>
        </authorList>
    </citation>
    <scope>NUCLEOTIDE SEQUENCE [LARGE SCALE GENOMIC DNA]</scope>
    <source>
        <strain evidence="3 4">GP28</strain>
    </source>
</reference>
<keyword evidence="1" id="KW-1133">Transmembrane helix</keyword>
<feature type="transmembrane region" description="Helical" evidence="1">
    <location>
        <begin position="122"/>
        <end position="141"/>
    </location>
</feature>
<organism evidence="3 4">
    <name type="scientific">Akkermansia muciniphila</name>
    <dbReference type="NCBI Taxonomy" id="239935"/>
    <lineage>
        <taxon>Bacteria</taxon>
        <taxon>Pseudomonadati</taxon>
        <taxon>Verrucomicrobiota</taxon>
        <taxon>Verrucomicrobiia</taxon>
        <taxon>Verrucomicrobiales</taxon>
        <taxon>Akkermansiaceae</taxon>
        <taxon>Akkermansia</taxon>
    </lineage>
</organism>
<dbReference type="EMBL" id="PJLB01000004">
    <property type="protein sequence ID" value="PND05026.1"/>
    <property type="molecule type" value="Genomic_DNA"/>
</dbReference>
<evidence type="ECO:0000313" key="4">
    <source>
        <dbReference type="Proteomes" id="UP000236075"/>
    </source>
</evidence>
<dbReference type="InterPro" id="IPR025640">
    <property type="entry name" value="GYF_2"/>
</dbReference>
<evidence type="ECO:0000256" key="1">
    <source>
        <dbReference type="SAM" id="Phobius"/>
    </source>
</evidence>
<keyword evidence="1" id="KW-0472">Membrane</keyword>
<dbReference type="AlphaFoldDB" id="A0AAX0WMT2"/>
<protein>
    <recommendedName>
        <fullName evidence="2">GYF domain-containing protein</fullName>
    </recommendedName>
</protein>
<evidence type="ECO:0000259" key="2">
    <source>
        <dbReference type="Pfam" id="PF14237"/>
    </source>
</evidence>
<accession>A0AAX0WMT2</accession>
<proteinExistence type="predicted"/>